<feature type="domain" description="NACHT" evidence="1">
    <location>
        <begin position="102"/>
        <end position="221"/>
    </location>
</feature>
<dbReference type="InterPro" id="IPR007111">
    <property type="entry name" value="NACHT_NTPase"/>
</dbReference>
<dbReference type="Pfam" id="PF05729">
    <property type="entry name" value="NACHT"/>
    <property type="match status" value="1"/>
</dbReference>
<evidence type="ECO:0000313" key="3">
    <source>
        <dbReference type="Proteomes" id="UP000267166"/>
    </source>
</evidence>
<dbReference type="InterPro" id="IPR027417">
    <property type="entry name" value="P-loop_NTPase"/>
</dbReference>
<dbReference type="PANTHER" id="PTHR46844">
    <property type="entry name" value="SLR5058 PROTEIN"/>
    <property type="match status" value="1"/>
</dbReference>
<organism evidence="2 3">
    <name type="scientific">Acinetobacter cumulans</name>
    <dbReference type="NCBI Taxonomy" id="2136182"/>
    <lineage>
        <taxon>Bacteria</taxon>
        <taxon>Pseudomonadati</taxon>
        <taxon>Pseudomonadota</taxon>
        <taxon>Gammaproteobacteria</taxon>
        <taxon>Moraxellales</taxon>
        <taxon>Moraxellaceae</taxon>
        <taxon>Acinetobacter</taxon>
    </lineage>
</organism>
<dbReference type="Gene3D" id="3.40.50.300">
    <property type="entry name" value="P-loop containing nucleotide triphosphate hydrolases"/>
    <property type="match status" value="1"/>
</dbReference>
<evidence type="ECO:0000313" key="2">
    <source>
        <dbReference type="EMBL" id="RLL28760.1"/>
    </source>
</evidence>
<dbReference type="PANTHER" id="PTHR46844:SF1">
    <property type="entry name" value="SLR5058 PROTEIN"/>
    <property type="match status" value="1"/>
</dbReference>
<reference evidence="2 3" key="1">
    <citation type="submission" date="2018-09" db="EMBL/GenBank/DDBJ databases">
        <title>The draft genome of Acinetobacter sp. strains.</title>
        <authorList>
            <person name="Qin J."/>
            <person name="Feng Y."/>
            <person name="Zong Z."/>
        </authorList>
    </citation>
    <scope>NUCLEOTIDE SEQUENCE [LARGE SCALE GENOMIC DNA]</scope>
    <source>
        <strain evidence="2 3">WCHAc060003</strain>
    </source>
</reference>
<gene>
    <name evidence="2" type="ORF">D9K80_17635</name>
</gene>
<dbReference type="SUPFAM" id="SSF52540">
    <property type="entry name" value="P-loop containing nucleoside triphosphate hydrolases"/>
    <property type="match status" value="1"/>
</dbReference>
<evidence type="ECO:0000259" key="1">
    <source>
        <dbReference type="Pfam" id="PF05729"/>
    </source>
</evidence>
<dbReference type="RefSeq" id="WP_121595054.1">
    <property type="nucleotide sequence ID" value="NZ_RCHD01000079.1"/>
</dbReference>
<sequence>MIESVALTYGTLVLRPLITEVCKDIYKIGKIKGQNILATIKIDEASDRIVEKTNKNLLIKTIYDIKRPQHISEFYYPTKVNLPDGNILPFNNIRELNIKENLIIEGTVGHGKSMLMRHLILPEIFSKSSLPIFFELRTIQKGETLTDCLCTYLSDILGIKLKNENFEALAQSGKISLFLDGFDELNNELIPAVITKLEQWSIKFPKMKIICSSRPYSALQVSPYFLSLTLHPYDEQDQSGFIHKLTYDMDITKQLVQKISESAVGLKEVLKTPLMLTLFVMTYQTKLQIALSISEFYRDIFDVLMNRHDHLKLPFERKRFVEATQSELEDIFQEFCFYSKNNGNRVSFDKQYFTAGIKEACKTLNLKFDANNIILELTKNICLILRDGNEYSFIHKSIQEFFVANLLKSFDPAILEKFYTDMFKGENHNNFEVELRFLSELDKLNYFKFLVIPSINNFFKETSFIEKGIQPFLHNIFVTENNPNNPSSVIILLDFDYEEKYGFINNLIMKHFFFYLIHKTDNVSSVYIYSKNEKNISDFEVNELATLQLKQLVLSEKILDHVFITLDNKLKEAQDYIRSKTERSYTISR</sequence>
<dbReference type="Proteomes" id="UP000267166">
    <property type="component" value="Unassembled WGS sequence"/>
</dbReference>
<comment type="caution">
    <text evidence="2">The sequence shown here is derived from an EMBL/GenBank/DDBJ whole genome shotgun (WGS) entry which is preliminary data.</text>
</comment>
<protein>
    <submittedName>
        <fullName evidence="2">NACHT domain-containing protein</fullName>
    </submittedName>
</protein>
<proteinExistence type="predicted"/>
<dbReference type="AlphaFoldDB" id="A0A498CUG4"/>
<accession>A0A498CUG4</accession>
<dbReference type="EMBL" id="RCHD01000079">
    <property type="protein sequence ID" value="RLL28760.1"/>
    <property type="molecule type" value="Genomic_DNA"/>
</dbReference>
<name>A0A498CUG4_9GAMM</name>